<reference evidence="6 7" key="1">
    <citation type="journal article" date="2007" name="Science">
        <title>Sea anemone genome reveals ancestral eumetazoan gene repertoire and genomic organization.</title>
        <authorList>
            <person name="Putnam N.H."/>
            <person name="Srivastava M."/>
            <person name="Hellsten U."/>
            <person name="Dirks B."/>
            <person name="Chapman J."/>
            <person name="Salamov A."/>
            <person name="Terry A."/>
            <person name="Shapiro H."/>
            <person name="Lindquist E."/>
            <person name="Kapitonov V.V."/>
            <person name="Jurka J."/>
            <person name="Genikhovich G."/>
            <person name="Grigoriev I.V."/>
            <person name="Lucas S.M."/>
            <person name="Steele R.E."/>
            <person name="Finnerty J.R."/>
            <person name="Technau U."/>
            <person name="Martindale M.Q."/>
            <person name="Rokhsar D.S."/>
        </authorList>
    </citation>
    <scope>NUCLEOTIDE SEQUENCE [LARGE SCALE GENOMIC DNA]</scope>
    <source>
        <strain evidence="7">CH2 X CH6</strain>
    </source>
</reference>
<evidence type="ECO:0000313" key="6">
    <source>
        <dbReference type="EMBL" id="EDO39577.1"/>
    </source>
</evidence>
<keyword evidence="2 4" id="KW-0866">Nonsense-mediated mRNA decay</keyword>
<sequence>MADAKVPKASGKYFQTLVNSTESFADEKVCVIGIFGKGSFGHKSKAFHVNSAVEKNLFDLAFIDKYLKNVHDVMPCKIEVYHDMEQRIIYLHLQSLYDASHLANLAEQAHKEYSNSESHRYWKTHEYYHACAMVFLFSVCHIMVLVHPTATFDLNYVRLFRALATARHQLLPQIAQCLNTVEDLPDIWRQTGRPCIPRLICSFKQIVGFSSMDPTSTSSGAKDTYASRAKVKTQNTNPLKKLQHSLEDQIYSILRKARLLGSLSSSSLFTVSSNHAFVHVQPNTASFDPINILLNKLAMPAIKTKWAENSSLLKGTSFTRRINSSTKDPCSIEWMGEDVLFKDYLKQQIDHLMTGDAGRDGVAEGRRGTHVEVCTKGGQGYSCKGVYKGEPRCLKGTHVEVCTKGCQDASRVLM</sequence>
<evidence type="ECO:0000256" key="2">
    <source>
        <dbReference type="ARBA" id="ARBA00023161"/>
    </source>
</evidence>
<dbReference type="EMBL" id="DS469604">
    <property type="protein sequence ID" value="EDO39577.1"/>
    <property type="molecule type" value="Genomic_DNA"/>
</dbReference>
<evidence type="ECO:0000256" key="1">
    <source>
        <dbReference type="ARBA" id="ARBA00006443"/>
    </source>
</evidence>
<dbReference type="PANTHER" id="PTHR13091:SF0">
    <property type="entry name" value="NONSENSE-MEDIATED MRNA DECAY FACTOR SMG8"/>
    <property type="match status" value="1"/>
</dbReference>
<dbReference type="STRING" id="45351.A7S9H8"/>
<comment type="function">
    <text evidence="4">Involved in nonsense-mediated decay (NMD) of mRNAs containing premature stop codons.</text>
</comment>
<protein>
    <recommendedName>
        <fullName evidence="3 4">Nonsense-mediated mRNA decay factor SMG8</fullName>
    </recommendedName>
</protein>
<dbReference type="OMA" id="GTHVEVC"/>
<evidence type="ECO:0000313" key="7">
    <source>
        <dbReference type="Proteomes" id="UP000001593"/>
    </source>
</evidence>
<keyword evidence="5" id="KW-0472">Membrane</keyword>
<dbReference type="InParanoid" id="A7S9H8"/>
<dbReference type="InterPro" id="IPR019354">
    <property type="entry name" value="SMG8-like"/>
</dbReference>
<dbReference type="HOGENOM" id="CLU_664494_0_0_1"/>
<name>A7S9H8_NEMVE</name>
<dbReference type="GO" id="GO:0000184">
    <property type="term" value="P:nuclear-transcribed mRNA catabolic process, nonsense-mediated decay"/>
    <property type="evidence" value="ECO:0007669"/>
    <property type="project" value="UniProtKB-UniRule"/>
</dbReference>
<dbReference type="Pfam" id="PF10220">
    <property type="entry name" value="Smg8_Smg9"/>
    <property type="match status" value="1"/>
</dbReference>
<keyword evidence="7" id="KW-1185">Reference proteome</keyword>
<dbReference type="AlphaFoldDB" id="A7S9H8"/>
<evidence type="ECO:0000256" key="4">
    <source>
        <dbReference type="RuleBase" id="RU367133"/>
    </source>
</evidence>
<dbReference type="eggNOG" id="KOG3692">
    <property type="taxonomic scope" value="Eukaryota"/>
</dbReference>
<dbReference type="OrthoDB" id="63589at2759"/>
<feature type="transmembrane region" description="Helical" evidence="5">
    <location>
        <begin position="127"/>
        <end position="146"/>
    </location>
</feature>
<dbReference type="PhylomeDB" id="A7S9H8"/>
<dbReference type="Proteomes" id="UP000001593">
    <property type="component" value="Unassembled WGS sequence"/>
</dbReference>
<keyword evidence="5" id="KW-0812">Transmembrane</keyword>
<organism evidence="6 7">
    <name type="scientific">Nematostella vectensis</name>
    <name type="common">Starlet sea anemone</name>
    <dbReference type="NCBI Taxonomy" id="45351"/>
    <lineage>
        <taxon>Eukaryota</taxon>
        <taxon>Metazoa</taxon>
        <taxon>Cnidaria</taxon>
        <taxon>Anthozoa</taxon>
        <taxon>Hexacorallia</taxon>
        <taxon>Actiniaria</taxon>
        <taxon>Edwardsiidae</taxon>
        <taxon>Nematostella</taxon>
    </lineage>
</organism>
<dbReference type="PANTHER" id="PTHR13091">
    <property type="entry name" value="AMPLIFIED IN BREAST CANCER 2-RELATED"/>
    <property type="match status" value="1"/>
</dbReference>
<gene>
    <name evidence="6" type="ORF">NEMVEDRAFT_v1g208840</name>
</gene>
<dbReference type="KEGG" id="nve:5511232"/>
<keyword evidence="5" id="KW-1133">Transmembrane helix</keyword>
<comment type="similarity">
    <text evidence="1 4">Belongs to the SMG8 family.</text>
</comment>
<evidence type="ECO:0000256" key="3">
    <source>
        <dbReference type="ARBA" id="ARBA00029509"/>
    </source>
</evidence>
<accession>A7S9H8</accession>
<evidence type="ECO:0000256" key="5">
    <source>
        <dbReference type="SAM" id="Phobius"/>
    </source>
</evidence>
<proteinExistence type="inferred from homology"/>